<dbReference type="EC" id="2.1.3.3" evidence="2"/>
<reference evidence="7" key="1">
    <citation type="submission" date="2016-06" db="EMBL/GenBank/DDBJ databases">
        <title>Draft Genome sequence of the fungus Inonotus baumii.</title>
        <authorList>
            <person name="Zhu H."/>
            <person name="Lin W."/>
        </authorList>
    </citation>
    <scope>NUCLEOTIDE SEQUENCE</scope>
    <source>
        <strain evidence="7">821</strain>
    </source>
</reference>
<dbReference type="Gene3D" id="3.40.50.1370">
    <property type="entry name" value="Aspartate/ornithine carbamoyltransferase"/>
    <property type="match status" value="2"/>
</dbReference>
<dbReference type="EMBL" id="LNZH02000188">
    <property type="protein sequence ID" value="OCB87812.1"/>
    <property type="molecule type" value="Genomic_DNA"/>
</dbReference>
<dbReference type="PRINTS" id="PR00102">
    <property type="entry name" value="OTCASE"/>
</dbReference>
<dbReference type="SUPFAM" id="SSF53671">
    <property type="entry name" value="Aspartate/ornithine carbamoyltransferase"/>
    <property type="match status" value="2"/>
</dbReference>
<dbReference type="GO" id="GO:0016597">
    <property type="term" value="F:amino acid binding"/>
    <property type="evidence" value="ECO:0007669"/>
    <property type="project" value="InterPro"/>
</dbReference>
<feature type="compositionally biased region" description="Polar residues" evidence="4">
    <location>
        <begin position="187"/>
        <end position="210"/>
    </location>
</feature>
<accession>A0A9Q5N461</accession>
<evidence type="ECO:0000256" key="3">
    <source>
        <dbReference type="ARBA" id="ARBA00022679"/>
    </source>
</evidence>
<comment type="caution">
    <text evidence="7">The sequence shown here is derived from an EMBL/GenBank/DDBJ whole genome shotgun (WGS) entry which is preliminary data.</text>
</comment>
<feature type="domain" description="Aspartate/ornithine carbamoyltransferase carbamoyl-P binding" evidence="6">
    <location>
        <begin position="2"/>
        <end position="162"/>
    </location>
</feature>
<evidence type="ECO:0000313" key="7">
    <source>
        <dbReference type="EMBL" id="OCB87812.1"/>
    </source>
</evidence>
<dbReference type="Pfam" id="PF00185">
    <property type="entry name" value="OTCace"/>
    <property type="match status" value="1"/>
</dbReference>
<evidence type="ECO:0000256" key="4">
    <source>
        <dbReference type="SAM" id="MobiDB-lite"/>
    </source>
</evidence>
<dbReference type="PRINTS" id="PR00100">
    <property type="entry name" value="AOTCASE"/>
</dbReference>
<feature type="compositionally biased region" description="Basic and acidic residues" evidence="4">
    <location>
        <begin position="508"/>
        <end position="522"/>
    </location>
</feature>
<dbReference type="GO" id="GO:0019240">
    <property type="term" value="P:citrulline biosynthetic process"/>
    <property type="evidence" value="ECO:0007669"/>
    <property type="project" value="TreeGrafter"/>
</dbReference>
<dbReference type="PROSITE" id="PS00097">
    <property type="entry name" value="CARBAMOYLTRANSFERASE"/>
    <property type="match status" value="1"/>
</dbReference>
<evidence type="ECO:0000259" key="6">
    <source>
        <dbReference type="Pfam" id="PF02729"/>
    </source>
</evidence>
<comment type="similarity">
    <text evidence="1">Belongs to the aspartate/ornithine carbamoyltransferase superfamily. OTCase family.</text>
</comment>
<dbReference type="GO" id="GO:0042450">
    <property type="term" value="P:L-arginine biosynthetic process via ornithine"/>
    <property type="evidence" value="ECO:0007669"/>
    <property type="project" value="TreeGrafter"/>
</dbReference>
<gene>
    <name evidence="7" type="ORF">A7U60_g5136</name>
</gene>
<evidence type="ECO:0000313" key="8">
    <source>
        <dbReference type="Proteomes" id="UP000757232"/>
    </source>
</evidence>
<dbReference type="GO" id="GO:0005739">
    <property type="term" value="C:mitochondrion"/>
    <property type="evidence" value="ECO:0007669"/>
    <property type="project" value="TreeGrafter"/>
</dbReference>
<dbReference type="InterPro" id="IPR006130">
    <property type="entry name" value="Asp/Orn_carbamoylTrfase"/>
</dbReference>
<dbReference type="InterPro" id="IPR036901">
    <property type="entry name" value="Asp/Orn_carbamoylTrfase_sf"/>
</dbReference>
<evidence type="ECO:0000256" key="2">
    <source>
        <dbReference type="ARBA" id="ARBA00013007"/>
    </source>
</evidence>
<dbReference type="InterPro" id="IPR002292">
    <property type="entry name" value="Orn/put_carbamltrans"/>
</dbReference>
<dbReference type="PANTHER" id="PTHR45753">
    <property type="entry name" value="ORNITHINE CARBAMOYLTRANSFERASE, MITOCHONDRIAL"/>
    <property type="match status" value="1"/>
</dbReference>
<dbReference type="PANTHER" id="PTHR45753:SF3">
    <property type="entry name" value="ORNITHINE TRANSCARBAMYLASE, MITOCHONDRIAL"/>
    <property type="match status" value="1"/>
</dbReference>
<feature type="domain" description="Aspartate/ornithine carbamoyltransferase Asp/Orn-binding" evidence="5">
    <location>
        <begin position="236"/>
        <end position="387"/>
    </location>
</feature>
<dbReference type="AlphaFoldDB" id="A0A9Q5N461"/>
<evidence type="ECO:0000256" key="1">
    <source>
        <dbReference type="ARBA" id="ARBA00007805"/>
    </source>
</evidence>
<feature type="region of interest" description="Disordered" evidence="4">
    <location>
        <begin position="165"/>
        <end position="226"/>
    </location>
</feature>
<evidence type="ECO:0000259" key="5">
    <source>
        <dbReference type="Pfam" id="PF00185"/>
    </source>
</evidence>
<proteinExistence type="inferred from homology"/>
<organism evidence="7 8">
    <name type="scientific">Sanghuangporus baumii</name>
    <name type="common">Phellinus baumii</name>
    <dbReference type="NCBI Taxonomy" id="108892"/>
    <lineage>
        <taxon>Eukaryota</taxon>
        <taxon>Fungi</taxon>
        <taxon>Dikarya</taxon>
        <taxon>Basidiomycota</taxon>
        <taxon>Agaricomycotina</taxon>
        <taxon>Agaricomycetes</taxon>
        <taxon>Hymenochaetales</taxon>
        <taxon>Hymenochaetaceae</taxon>
        <taxon>Sanghuangporus</taxon>
    </lineage>
</organism>
<dbReference type="Proteomes" id="UP000757232">
    <property type="component" value="Unassembled WGS sequence"/>
</dbReference>
<dbReference type="InterPro" id="IPR006132">
    <property type="entry name" value="Asp/Orn_carbamoyltranf_P-bd"/>
</dbReference>
<keyword evidence="3" id="KW-0808">Transferase</keyword>
<dbReference type="InterPro" id="IPR006131">
    <property type="entry name" value="Asp_carbamoyltransf_Asp/Orn-bd"/>
</dbReference>
<dbReference type="Pfam" id="PF02729">
    <property type="entry name" value="OTCace_N"/>
    <property type="match status" value="1"/>
</dbReference>
<feature type="compositionally biased region" description="Polar residues" evidence="4">
    <location>
        <begin position="523"/>
        <end position="540"/>
    </location>
</feature>
<dbReference type="OrthoDB" id="10252326at2759"/>
<dbReference type="GO" id="GO:0004585">
    <property type="term" value="F:ornithine carbamoyltransferase activity"/>
    <property type="evidence" value="ECO:0007669"/>
    <property type="project" value="UniProtKB-EC"/>
</dbReference>
<feature type="compositionally biased region" description="Low complexity" evidence="4">
    <location>
        <begin position="176"/>
        <end position="186"/>
    </location>
</feature>
<sequence>MTLADLSPGQIKQVIGVARRLKTASRRVLPPAGPTLREAAWKESETNPTKLSAPPQTLRNMSIALLFSKRSTRTRVSAETAAQLLGGQAIFLGKDDVQLGVNESARDTARILSGMCQGIFARVGDHSEIEELAKYAEVPVINALSSLWHPTQVLADLQTLMEEKSLQEEADPAPNPYSIPYSSSSSTENASQTPAPETSEASSEQQQTEAGASEKPSNAAAAQHRVARARRRLRPLTIAYVGDSANVLHDMLVTYPRLGHKLQVASPPDPRYRAPTAVWDKVVELGCDKDIEWTADPREAVKGADVVFTDTWISMGQEAEYEQRVKDFQGYQVTEELCEAAKESWKFMHCLPRKSHEVDDEVFYGPRSLVFREADNRKWTIMALFHLMFGGSSFKALPHGRPRGVYQPSSLQQGAGQSLPENLSVPVLRIPSKLDAEMRLKLGLSDQQASDVARALNTIRKQGKITLQVLPYRPKTNDKKPQAGGSASGPQKDGEGNGVTGEELLSSVEREVEASKQLRENMNRTAEAQKVQYTPSSELGTSEDKESA</sequence>
<name>A0A9Q5N461_SANBA</name>
<protein>
    <recommendedName>
        <fullName evidence="2">ornithine carbamoyltransferase</fullName>
        <ecNumber evidence="2">2.1.3.3</ecNumber>
    </recommendedName>
</protein>
<dbReference type="FunFam" id="3.40.50.1370:FF:000008">
    <property type="entry name" value="Ornithine carbamoyltransferase"/>
    <property type="match status" value="1"/>
</dbReference>
<feature type="region of interest" description="Disordered" evidence="4">
    <location>
        <begin position="467"/>
        <end position="548"/>
    </location>
</feature>
<keyword evidence="8" id="KW-1185">Reference proteome</keyword>